<dbReference type="PROSITE" id="PS50262">
    <property type="entry name" value="G_PROTEIN_RECEP_F1_2"/>
    <property type="match status" value="1"/>
</dbReference>
<keyword evidence="5 9" id="KW-0472">Membrane</keyword>
<dbReference type="PRINTS" id="PR00237">
    <property type="entry name" value="GPCRRHODOPSN"/>
</dbReference>
<feature type="domain" description="G-protein coupled receptors family 1 profile" evidence="10">
    <location>
        <begin position="228"/>
        <end position="345"/>
    </location>
</feature>
<dbReference type="Proteomes" id="UP001476798">
    <property type="component" value="Unassembled WGS sequence"/>
</dbReference>
<comment type="caution">
    <text evidence="11">The sequence shown here is derived from an EMBL/GenBank/DDBJ whole genome shotgun (WGS) entry which is preliminary data.</text>
</comment>
<dbReference type="EMBL" id="JAHRIO010081763">
    <property type="protein sequence ID" value="MEQ2185597.1"/>
    <property type="molecule type" value="Genomic_DNA"/>
</dbReference>
<sequence>DHLAEVQVCELLAECYLRQKKLQKAVQLYKQALSALSYCKITHFSHLEDAKAVQDRLVDHLCAALQQSLTVTQRSRPGRTRPYLPHPHSSSVEQRVRKTDMEQSLAANQQLDDQRAESSQAERKGEESSGRHTVANPSRSPEGGVTERAHYMSLTPGLHRSEPSEKLHHGEMSQNVSSLALPSSSAPPTPLNISQYPSLTNWEPPSFTRAAQFRVGATFFLFVFAACSNLALLTSVWCGRGRRLSSHLRPLMLSLASADLMMTFVVMPLDAVWNITVQWYGGDALCKLLCFLKLFAMHASAFILVVISLDRHHAILHPLDALSAHRRNRCMLLLAWSLSLLLASPQPDMLRVTPEYIHHALFVFGNLNTCCDPVIYGFYTPSFRADLAAFCHQTKSDQSPKSLDRLSGRQGPHSGEEDQQPSSAHQALSDGPTRGKKNTI</sequence>
<dbReference type="PANTHER" id="PTHR24241:SF183">
    <property type="entry name" value="GONADOTROPIN RELEASING HORMONE RECEPTOR"/>
    <property type="match status" value="1"/>
</dbReference>
<feature type="non-terminal residue" evidence="11">
    <location>
        <position position="1"/>
    </location>
</feature>
<evidence type="ECO:0000256" key="1">
    <source>
        <dbReference type="ARBA" id="ARBA00004651"/>
    </source>
</evidence>
<comment type="subcellular location">
    <subcellularLocation>
        <location evidence="1">Cell membrane</location>
        <topology evidence="1">Multi-pass membrane protein</topology>
    </subcellularLocation>
</comment>
<feature type="region of interest" description="Disordered" evidence="8">
    <location>
        <begin position="397"/>
        <end position="440"/>
    </location>
</feature>
<keyword evidence="7" id="KW-0297">G-protein coupled receptor</keyword>
<evidence type="ECO:0000313" key="11">
    <source>
        <dbReference type="EMBL" id="MEQ2185597.1"/>
    </source>
</evidence>
<accession>A0ABV0PQ30</accession>
<protein>
    <recommendedName>
        <fullName evidence="10">G-protein coupled receptors family 1 profile domain-containing protein</fullName>
    </recommendedName>
</protein>
<keyword evidence="7" id="KW-0807">Transducer</keyword>
<dbReference type="Pfam" id="PF00001">
    <property type="entry name" value="7tm_1"/>
    <property type="match status" value="1"/>
</dbReference>
<feature type="compositionally biased region" description="Basic and acidic residues" evidence="8">
    <location>
        <begin position="112"/>
        <end position="130"/>
    </location>
</feature>
<keyword evidence="6 7" id="KW-0675">Receptor</keyword>
<evidence type="ECO:0000256" key="4">
    <source>
        <dbReference type="ARBA" id="ARBA00022989"/>
    </source>
</evidence>
<dbReference type="InterPro" id="IPR017452">
    <property type="entry name" value="GPCR_Rhodpsn_7TM"/>
</dbReference>
<gene>
    <name evidence="11" type="ORF">GOODEAATRI_019848</name>
</gene>
<proteinExistence type="inferred from homology"/>
<feature type="region of interest" description="Disordered" evidence="8">
    <location>
        <begin position="71"/>
        <end position="188"/>
    </location>
</feature>
<evidence type="ECO:0000256" key="8">
    <source>
        <dbReference type="SAM" id="MobiDB-lite"/>
    </source>
</evidence>
<organism evidence="11 12">
    <name type="scientific">Goodea atripinnis</name>
    <dbReference type="NCBI Taxonomy" id="208336"/>
    <lineage>
        <taxon>Eukaryota</taxon>
        <taxon>Metazoa</taxon>
        <taxon>Chordata</taxon>
        <taxon>Craniata</taxon>
        <taxon>Vertebrata</taxon>
        <taxon>Euteleostomi</taxon>
        <taxon>Actinopterygii</taxon>
        <taxon>Neopterygii</taxon>
        <taxon>Teleostei</taxon>
        <taxon>Neoteleostei</taxon>
        <taxon>Acanthomorphata</taxon>
        <taxon>Ovalentaria</taxon>
        <taxon>Atherinomorphae</taxon>
        <taxon>Cyprinodontiformes</taxon>
        <taxon>Goodeidae</taxon>
        <taxon>Goodea</taxon>
    </lineage>
</organism>
<dbReference type="InterPro" id="IPR000276">
    <property type="entry name" value="GPCR_Rhodpsn"/>
</dbReference>
<feature type="transmembrane region" description="Helical" evidence="9">
    <location>
        <begin position="291"/>
        <end position="309"/>
    </location>
</feature>
<keyword evidence="12" id="KW-1185">Reference proteome</keyword>
<evidence type="ECO:0000256" key="7">
    <source>
        <dbReference type="RuleBase" id="RU000688"/>
    </source>
</evidence>
<dbReference type="SUPFAM" id="SSF81321">
    <property type="entry name" value="Family A G protein-coupled receptor-like"/>
    <property type="match status" value="1"/>
</dbReference>
<reference evidence="11 12" key="1">
    <citation type="submission" date="2021-06" db="EMBL/GenBank/DDBJ databases">
        <authorList>
            <person name="Palmer J.M."/>
        </authorList>
    </citation>
    <scope>NUCLEOTIDE SEQUENCE [LARGE SCALE GENOMIC DNA]</scope>
    <source>
        <strain evidence="11 12">GA_2019</strain>
        <tissue evidence="11">Muscle</tissue>
    </source>
</reference>
<dbReference type="Gene3D" id="1.20.1070.10">
    <property type="entry name" value="Rhodopsin 7-helix transmembrane proteins"/>
    <property type="match status" value="1"/>
</dbReference>
<feature type="transmembrane region" description="Helical" evidence="9">
    <location>
        <begin position="251"/>
        <end position="271"/>
    </location>
</feature>
<name>A0ABV0PQ30_9TELE</name>
<keyword evidence="3 7" id="KW-0812">Transmembrane</keyword>
<evidence type="ECO:0000256" key="2">
    <source>
        <dbReference type="ARBA" id="ARBA00022475"/>
    </source>
</evidence>
<evidence type="ECO:0000256" key="3">
    <source>
        <dbReference type="ARBA" id="ARBA00022692"/>
    </source>
</evidence>
<evidence type="ECO:0000256" key="9">
    <source>
        <dbReference type="SAM" id="Phobius"/>
    </source>
</evidence>
<feature type="compositionally biased region" description="Basic and acidic residues" evidence="8">
    <location>
        <begin position="159"/>
        <end position="171"/>
    </location>
</feature>
<feature type="transmembrane region" description="Helical" evidence="9">
    <location>
        <begin position="219"/>
        <end position="239"/>
    </location>
</feature>
<evidence type="ECO:0000256" key="5">
    <source>
        <dbReference type="ARBA" id="ARBA00023136"/>
    </source>
</evidence>
<evidence type="ECO:0000259" key="10">
    <source>
        <dbReference type="PROSITE" id="PS50262"/>
    </source>
</evidence>
<keyword evidence="4 9" id="KW-1133">Transmembrane helix</keyword>
<evidence type="ECO:0000256" key="6">
    <source>
        <dbReference type="ARBA" id="ARBA00023170"/>
    </source>
</evidence>
<keyword evidence="2" id="KW-1003">Cell membrane</keyword>
<dbReference type="PROSITE" id="PS00237">
    <property type="entry name" value="G_PROTEIN_RECEP_F1_1"/>
    <property type="match status" value="1"/>
</dbReference>
<dbReference type="PANTHER" id="PTHR24241">
    <property type="entry name" value="NEUROPEPTIDE RECEPTOR-RELATED G-PROTEIN COUPLED RECEPTOR"/>
    <property type="match status" value="1"/>
</dbReference>
<evidence type="ECO:0000313" key="12">
    <source>
        <dbReference type="Proteomes" id="UP001476798"/>
    </source>
</evidence>
<comment type="similarity">
    <text evidence="7">Belongs to the G-protein coupled receptor 1 family.</text>
</comment>